<dbReference type="OrthoDB" id="7867978at2759"/>
<keyword evidence="3" id="KW-0732">Signal</keyword>
<dbReference type="InterPro" id="IPR000618">
    <property type="entry name" value="Insect_cuticle"/>
</dbReference>
<comment type="caution">
    <text evidence="5">The sequence shown here is derived from an EMBL/GenBank/DDBJ whole genome shotgun (WGS) entry which is preliminary data.</text>
</comment>
<reference evidence="5" key="1">
    <citation type="submission" date="2016-02" db="EMBL/GenBank/DDBJ databases">
        <authorList>
            <person name="Sanchez Flores A."/>
            <person name="Ann Markow T."/>
        </authorList>
    </citation>
    <scope>NUCLEOTIDE SEQUENCE</scope>
    <source>
        <strain evidence="5">Navoj_Jal97</strain>
        <tissue evidence="5">Whole organism</tissue>
    </source>
</reference>
<dbReference type="PROSITE" id="PS00233">
    <property type="entry name" value="CHIT_BIND_RR_1"/>
    <property type="match status" value="1"/>
</dbReference>
<dbReference type="STRING" id="7232.A0A484BX66"/>
<gene>
    <name evidence="4" type="ORF">AWZ03_000231</name>
    <name evidence="5" type="ORF">AWZ03_000234</name>
</gene>
<dbReference type="PANTHER" id="PTHR10380">
    <property type="entry name" value="CUTICLE PROTEIN"/>
    <property type="match status" value="1"/>
</dbReference>
<feature type="signal peptide" evidence="3">
    <location>
        <begin position="1"/>
        <end position="16"/>
    </location>
</feature>
<evidence type="ECO:0000256" key="3">
    <source>
        <dbReference type="SAM" id="SignalP"/>
    </source>
</evidence>
<evidence type="ECO:0000313" key="6">
    <source>
        <dbReference type="Proteomes" id="UP000295192"/>
    </source>
</evidence>
<evidence type="ECO:0000256" key="2">
    <source>
        <dbReference type="PROSITE-ProRule" id="PRU00497"/>
    </source>
</evidence>
<dbReference type="OMA" id="PPQNEVG"/>
<name>A0A484BX66_DRONA</name>
<reference evidence="5 6" key="2">
    <citation type="journal article" date="2019" name="J. Hered.">
        <title>An Improved Genome Assembly for Drosophila navojoa, the Basal Species in the mojavensis Cluster.</title>
        <authorList>
            <person name="Vanderlinde T."/>
            <person name="Dupim E.G."/>
            <person name="Nazario-Yepiz N.O."/>
            <person name="Carvalho A.B."/>
        </authorList>
    </citation>
    <scope>NUCLEOTIDE SEQUENCE [LARGE SCALE GENOMIC DNA]</scope>
    <source>
        <strain evidence="5">Navoj_Jal97</strain>
        <tissue evidence="5">Whole organism</tissue>
    </source>
</reference>
<feature type="chain" id="PRO_5036115757" description="Larval cuticle protein 8" evidence="3">
    <location>
        <begin position="17"/>
        <end position="102"/>
    </location>
</feature>
<dbReference type="EMBL" id="LSRL02000001">
    <property type="protein sequence ID" value="TDG53416.1"/>
    <property type="molecule type" value="Genomic_DNA"/>
</dbReference>
<dbReference type="Pfam" id="PF00379">
    <property type="entry name" value="Chitin_bind_4"/>
    <property type="match status" value="1"/>
</dbReference>
<dbReference type="PRINTS" id="PR00947">
    <property type="entry name" value="CUTICLE"/>
</dbReference>
<sequence length="102" mass="11182">MKFLIVFVALFALAVAAPAQDQDAQVLRQDQDVGIDNFKYSLELNNGNQQEAEGNLKQIGEEQAIVVKGSFAWVDTEGKVHSITYIADENGYQPQGEDIPVA</sequence>
<dbReference type="AlphaFoldDB" id="A0A484BX66"/>
<organism evidence="5 6">
    <name type="scientific">Drosophila navojoa</name>
    <name type="common">Fruit fly</name>
    <dbReference type="NCBI Taxonomy" id="7232"/>
    <lineage>
        <taxon>Eukaryota</taxon>
        <taxon>Metazoa</taxon>
        <taxon>Ecdysozoa</taxon>
        <taxon>Arthropoda</taxon>
        <taxon>Hexapoda</taxon>
        <taxon>Insecta</taxon>
        <taxon>Pterygota</taxon>
        <taxon>Neoptera</taxon>
        <taxon>Endopterygota</taxon>
        <taxon>Diptera</taxon>
        <taxon>Brachycera</taxon>
        <taxon>Muscomorpha</taxon>
        <taxon>Ephydroidea</taxon>
        <taxon>Drosophilidae</taxon>
        <taxon>Drosophila</taxon>
    </lineage>
</organism>
<accession>A0A484BX66</accession>
<protein>
    <recommendedName>
        <fullName evidence="7">Larval cuticle protein 8</fullName>
    </recommendedName>
</protein>
<dbReference type="InterPro" id="IPR050468">
    <property type="entry name" value="Cuticle_Struct_Prot"/>
</dbReference>
<evidence type="ECO:0000256" key="1">
    <source>
        <dbReference type="ARBA" id="ARBA00022460"/>
    </source>
</evidence>
<evidence type="ECO:0008006" key="7">
    <source>
        <dbReference type="Google" id="ProtNLM"/>
    </source>
</evidence>
<evidence type="ECO:0000313" key="4">
    <source>
        <dbReference type="EMBL" id="TDG53416.1"/>
    </source>
</evidence>
<dbReference type="EMBL" id="LSRL02000001">
    <property type="protein sequence ID" value="TDG53419.1"/>
    <property type="molecule type" value="Genomic_DNA"/>
</dbReference>
<dbReference type="GO" id="GO:0062129">
    <property type="term" value="C:chitin-based extracellular matrix"/>
    <property type="evidence" value="ECO:0007669"/>
    <property type="project" value="TreeGrafter"/>
</dbReference>
<evidence type="ECO:0000313" key="5">
    <source>
        <dbReference type="EMBL" id="TDG53419.1"/>
    </source>
</evidence>
<keyword evidence="6" id="KW-1185">Reference proteome</keyword>
<dbReference type="PANTHER" id="PTHR10380:SF218">
    <property type="entry name" value="ADULT CUTICLE PROTEIN 65AA-RELATED"/>
    <property type="match status" value="1"/>
</dbReference>
<dbReference type="InterPro" id="IPR031311">
    <property type="entry name" value="CHIT_BIND_RR_consensus"/>
</dbReference>
<dbReference type="PROSITE" id="PS51155">
    <property type="entry name" value="CHIT_BIND_RR_2"/>
    <property type="match status" value="1"/>
</dbReference>
<dbReference type="Proteomes" id="UP000295192">
    <property type="component" value="Unassembled WGS sequence"/>
</dbReference>
<proteinExistence type="predicted"/>
<dbReference type="GO" id="GO:0008010">
    <property type="term" value="F:structural constituent of chitin-based larval cuticle"/>
    <property type="evidence" value="ECO:0007669"/>
    <property type="project" value="TreeGrafter"/>
</dbReference>
<keyword evidence="1 2" id="KW-0193">Cuticle</keyword>